<feature type="compositionally biased region" description="Polar residues" evidence="1">
    <location>
        <begin position="114"/>
        <end position="123"/>
    </location>
</feature>
<feature type="compositionally biased region" description="Basic and acidic residues" evidence="1">
    <location>
        <begin position="128"/>
        <end position="137"/>
    </location>
</feature>
<dbReference type="EMBL" id="VCAU01000208">
    <property type="protein sequence ID" value="KAF9882852.1"/>
    <property type="molecule type" value="Genomic_DNA"/>
</dbReference>
<proteinExistence type="predicted"/>
<evidence type="ECO:0000313" key="2">
    <source>
        <dbReference type="EMBL" id="KAF9882852.1"/>
    </source>
</evidence>
<reference evidence="2" key="2">
    <citation type="submission" date="2020-02" db="EMBL/GenBank/DDBJ databases">
        <authorList>
            <person name="Gilchrist C.L.M."/>
            <person name="Chooi Y.-H."/>
        </authorList>
    </citation>
    <scope>NUCLEOTIDE SEQUENCE</scope>
    <source>
        <strain evidence="2">MST-FP2251</strain>
    </source>
</reference>
<evidence type="ECO:0000256" key="1">
    <source>
        <dbReference type="SAM" id="MobiDB-lite"/>
    </source>
</evidence>
<dbReference type="AlphaFoldDB" id="A0AAD4GMX0"/>
<organism evidence="2 3">
    <name type="scientific">Aspergillus nanangensis</name>
    <dbReference type="NCBI Taxonomy" id="2582783"/>
    <lineage>
        <taxon>Eukaryota</taxon>
        <taxon>Fungi</taxon>
        <taxon>Dikarya</taxon>
        <taxon>Ascomycota</taxon>
        <taxon>Pezizomycotina</taxon>
        <taxon>Eurotiomycetes</taxon>
        <taxon>Eurotiomycetidae</taxon>
        <taxon>Eurotiales</taxon>
        <taxon>Aspergillaceae</taxon>
        <taxon>Aspergillus</taxon>
        <taxon>Aspergillus subgen. Circumdati</taxon>
    </lineage>
</organism>
<sequence>MYVALTRSGYPLWVQDERVAESALGLETSVNTPPRTHSSVPFLTLHLMFNHKSNVRETRLRQYEKMNDSDIKKWISTLPASGASINASVPTPDPTGENQLPLPSPPESRKRRQNMASSLNSTPKRQRMARDVDETPRAKSNQGDRAILQSPVPSIPAATESSERSQASGRSSPLKRLRTMELSSDRVKIKVLDATDPHLPAALSKLLNELEDCNDG</sequence>
<evidence type="ECO:0000313" key="3">
    <source>
        <dbReference type="Proteomes" id="UP001194746"/>
    </source>
</evidence>
<feature type="non-terminal residue" evidence="2">
    <location>
        <position position="216"/>
    </location>
</feature>
<keyword evidence="3" id="KW-1185">Reference proteome</keyword>
<feature type="region of interest" description="Disordered" evidence="1">
    <location>
        <begin position="82"/>
        <end position="182"/>
    </location>
</feature>
<gene>
    <name evidence="2" type="ORF">FE257_004964</name>
</gene>
<accession>A0AAD4GMX0</accession>
<dbReference type="Proteomes" id="UP001194746">
    <property type="component" value="Unassembled WGS sequence"/>
</dbReference>
<name>A0AAD4GMX0_ASPNN</name>
<protein>
    <submittedName>
        <fullName evidence="2">Uncharacterized protein</fullName>
    </submittedName>
</protein>
<reference evidence="2" key="1">
    <citation type="journal article" date="2019" name="Beilstein J. Org. Chem.">
        <title>Nanangenines: drimane sesquiterpenoids as the dominant metabolite cohort of a novel Australian fungus, Aspergillus nanangensis.</title>
        <authorList>
            <person name="Lacey H.J."/>
            <person name="Gilchrist C.L.M."/>
            <person name="Crombie A."/>
            <person name="Kalaitzis J.A."/>
            <person name="Vuong D."/>
            <person name="Rutledge P.J."/>
            <person name="Turner P."/>
            <person name="Pitt J.I."/>
            <person name="Lacey E."/>
            <person name="Chooi Y.H."/>
            <person name="Piggott A.M."/>
        </authorList>
    </citation>
    <scope>NUCLEOTIDE SEQUENCE</scope>
    <source>
        <strain evidence="2">MST-FP2251</strain>
    </source>
</reference>
<comment type="caution">
    <text evidence="2">The sequence shown here is derived from an EMBL/GenBank/DDBJ whole genome shotgun (WGS) entry which is preliminary data.</text>
</comment>